<dbReference type="eggNOG" id="ENOG502ZA1R">
    <property type="taxonomic scope" value="Bacteria"/>
</dbReference>
<name>K8DXP8_9FIRM</name>
<dbReference type="InterPro" id="IPR057174">
    <property type="entry name" value="DUF7852"/>
</dbReference>
<protein>
    <recommendedName>
        <fullName evidence="2">DUF7852 domain-containing protein</fullName>
    </recommendedName>
</protein>
<evidence type="ECO:0000313" key="3">
    <source>
        <dbReference type="EMBL" id="CCO07374.1"/>
    </source>
</evidence>
<keyword evidence="4" id="KW-1185">Reference proteome</keyword>
<feature type="region of interest" description="Disordered" evidence="1">
    <location>
        <begin position="331"/>
        <end position="372"/>
    </location>
</feature>
<evidence type="ECO:0000313" key="4">
    <source>
        <dbReference type="Proteomes" id="UP000009315"/>
    </source>
</evidence>
<feature type="compositionally biased region" description="Pro residues" evidence="1">
    <location>
        <begin position="331"/>
        <end position="340"/>
    </location>
</feature>
<dbReference type="OrthoDB" id="2381017at2"/>
<reference evidence="3 4" key="1">
    <citation type="journal article" date="2013" name="Genome Announc.">
        <title>Genome Sequence of the Sulfate-Reducing Bacterium Desulfotomaculum hydrothermale Lam5(T).</title>
        <authorList>
            <person name="Amin O."/>
            <person name="Fardeau M.L."/>
            <person name="Valette O."/>
            <person name="Hirschler-Rea A."/>
            <person name="Barbe V."/>
            <person name="Medigue C."/>
            <person name="Vacherie B."/>
            <person name="Ollivier B."/>
            <person name="Bertin P.N."/>
            <person name="Dolla A."/>
        </authorList>
    </citation>
    <scope>NUCLEOTIDE SEQUENCE [LARGE SCALE GENOMIC DNA]</scope>
    <source>
        <strain evidence="4">Lam5 / DSM 18033</strain>
    </source>
</reference>
<evidence type="ECO:0000256" key="1">
    <source>
        <dbReference type="SAM" id="MobiDB-lite"/>
    </source>
</evidence>
<evidence type="ECO:0000259" key="2">
    <source>
        <dbReference type="Pfam" id="PF25250"/>
    </source>
</evidence>
<dbReference type="Pfam" id="PF25250">
    <property type="entry name" value="DUF7852"/>
    <property type="match status" value="1"/>
</dbReference>
<dbReference type="Proteomes" id="UP000009315">
    <property type="component" value="Unassembled WGS sequence"/>
</dbReference>
<accession>K8DXP8</accession>
<organism evidence="3 4">
    <name type="scientific">Desulforamulus hydrothermalis Lam5 = DSM 18033</name>
    <dbReference type="NCBI Taxonomy" id="1121428"/>
    <lineage>
        <taxon>Bacteria</taxon>
        <taxon>Bacillati</taxon>
        <taxon>Bacillota</taxon>
        <taxon>Clostridia</taxon>
        <taxon>Eubacteriales</taxon>
        <taxon>Peptococcaceae</taxon>
        <taxon>Desulforamulus</taxon>
    </lineage>
</organism>
<dbReference type="EMBL" id="CAOS01000003">
    <property type="protein sequence ID" value="CCO07374.1"/>
    <property type="molecule type" value="Genomic_DNA"/>
</dbReference>
<proteinExistence type="predicted"/>
<sequence>MFNFKTDFFSQPKVGQIIETNQESDMQATTIAELPESAELPLSAQSEAAEQANPARDAVDAVYQELTAWPELPDALTEPPESTVTETRVFYHPGCIDTAGANLLSCDNTPVPVTGLPGDVVAKLPVVLAELSIRVNVDAKVDLPEQALEIKEINKSVKLTQCLVLQDPEETIPPLLFLKGFIRKNINYAAKDCSHQAGTCGDIRHCTVDVPFSCTTPVVFNGTPPVVPLVNTVSEFQYFRREDLPNSRFSEKDELLSGDLSEFNQVTQEFYNELPYGELVSARIVEYDEFIKGDAKAAQLPPGEQEFFALEQKMVLLLTIKILQKQQVYIPPTPSAPAPSPNSDLDSGLPPVDESETSEPATGDQDKPATAT</sequence>
<gene>
    <name evidence="3" type="ORF">DESHY_110318</name>
</gene>
<dbReference type="InterPro" id="IPR054845">
    <property type="entry name" value="Exosporium_prot_C"/>
</dbReference>
<dbReference type="RefSeq" id="WP_008410220.1">
    <property type="nucleotide sequence ID" value="NZ_CAOS01000003.1"/>
</dbReference>
<feature type="domain" description="DUF7852" evidence="2">
    <location>
        <begin position="120"/>
        <end position="195"/>
    </location>
</feature>
<dbReference type="NCBIfam" id="NF045794">
    <property type="entry name" value="CsxC_fam"/>
    <property type="match status" value="1"/>
</dbReference>
<dbReference type="AlphaFoldDB" id="K8DXP8"/>
<dbReference type="STRING" id="1121428.DESHY_110318"/>
<comment type="caution">
    <text evidence="3">The sequence shown here is derived from an EMBL/GenBank/DDBJ whole genome shotgun (WGS) entry which is preliminary data.</text>
</comment>